<dbReference type="InterPro" id="IPR045090">
    <property type="entry name" value="Pept_M3A_M3B"/>
</dbReference>
<keyword evidence="2 6" id="KW-0479">Metal-binding</keyword>
<evidence type="ECO:0000256" key="3">
    <source>
        <dbReference type="ARBA" id="ARBA00022801"/>
    </source>
</evidence>
<dbReference type="Pfam" id="PF01432">
    <property type="entry name" value="Peptidase_M3"/>
    <property type="match status" value="1"/>
</dbReference>
<keyword evidence="1 6" id="KW-0645">Protease</keyword>
<dbReference type="Pfam" id="PF08439">
    <property type="entry name" value="Peptidase_M3_N"/>
    <property type="match status" value="1"/>
</dbReference>
<accession>A0A4Z0D1A5</accession>
<comment type="similarity">
    <text evidence="6">Belongs to the peptidase M3B family.</text>
</comment>
<evidence type="ECO:0000256" key="2">
    <source>
        <dbReference type="ARBA" id="ARBA00022723"/>
    </source>
</evidence>
<organism evidence="9 10">
    <name type="scientific">Soehngenia longivitae</name>
    <dbReference type="NCBI Taxonomy" id="2562294"/>
    <lineage>
        <taxon>Bacteria</taxon>
        <taxon>Bacillati</taxon>
        <taxon>Bacillota</taxon>
        <taxon>Tissierellia</taxon>
        <taxon>Tissierellales</taxon>
        <taxon>Tissierellaceae</taxon>
        <taxon>Soehngenia</taxon>
    </lineage>
</organism>
<dbReference type="Gene3D" id="1.10.1370.20">
    <property type="entry name" value="Oligoendopeptidase f, C-terminal domain"/>
    <property type="match status" value="1"/>
</dbReference>
<dbReference type="OrthoDB" id="9766487at2"/>
<name>A0A4Z0D1A5_9FIRM</name>
<dbReference type="Gene3D" id="1.20.140.70">
    <property type="entry name" value="Oligopeptidase f, N-terminal domain"/>
    <property type="match status" value="1"/>
</dbReference>
<comment type="function">
    <text evidence="6">Has oligopeptidase activity and degrades a variety of small bioactive peptides.</text>
</comment>
<keyword evidence="4 6" id="KW-0862">Zinc</keyword>
<keyword evidence="3 6" id="KW-0378">Hydrolase</keyword>
<evidence type="ECO:0000256" key="6">
    <source>
        <dbReference type="RuleBase" id="RU368091"/>
    </source>
</evidence>
<comment type="caution">
    <text evidence="9">The sequence shown here is derived from an EMBL/GenBank/DDBJ whole genome shotgun (WGS) entry which is preliminary data.</text>
</comment>
<evidence type="ECO:0000259" key="7">
    <source>
        <dbReference type="Pfam" id="PF01432"/>
    </source>
</evidence>
<dbReference type="InterPro" id="IPR001567">
    <property type="entry name" value="Pept_M3A_M3B_dom"/>
</dbReference>
<evidence type="ECO:0000259" key="8">
    <source>
        <dbReference type="Pfam" id="PF08439"/>
    </source>
</evidence>
<dbReference type="NCBIfam" id="TIGR00181">
    <property type="entry name" value="pepF"/>
    <property type="match status" value="1"/>
</dbReference>
<dbReference type="InterPro" id="IPR042088">
    <property type="entry name" value="OligoPept_F_C"/>
</dbReference>
<proteinExistence type="inferred from homology"/>
<evidence type="ECO:0000256" key="1">
    <source>
        <dbReference type="ARBA" id="ARBA00022670"/>
    </source>
</evidence>
<dbReference type="GO" id="GO:0006518">
    <property type="term" value="P:peptide metabolic process"/>
    <property type="evidence" value="ECO:0007669"/>
    <property type="project" value="TreeGrafter"/>
</dbReference>
<feature type="domain" description="Oligopeptidase F N-terminal" evidence="8">
    <location>
        <begin position="118"/>
        <end position="187"/>
    </location>
</feature>
<dbReference type="PANTHER" id="PTHR11804">
    <property type="entry name" value="PROTEASE M3 THIMET OLIGOPEPTIDASE-RELATED"/>
    <property type="match status" value="1"/>
</dbReference>
<dbReference type="Proteomes" id="UP000298381">
    <property type="component" value="Unassembled WGS sequence"/>
</dbReference>
<feature type="domain" description="Peptidase M3A/M3B catalytic" evidence="7">
    <location>
        <begin position="207"/>
        <end position="587"/>
    </location>
</feature>
<gene>
    <name evidence="9" type="primary">pepF</name>
    <name evidence="9" type="ORF">E4100_08595</name>
</gene>
<protein>
    <recommendedName>
        <fullName evidence="6">Oligopeptidase F</fullName>
        <ecNumber evidence="6">3.4.24.-</ecNumber>
    </recommendedName>
</protein>
<dbReference type="GO" id="GO:0006508">
    <property type="term" value="P:proteolysis"/>
    <property type="evidence" value="ECO:0007669"/>
    <property type="project" value="UniProtKB-KW"/>
</dbReference>
<sequence>MGGLILNIKERKEIPDKYKWRLDDIYKDNHDLEKDLSLLRSKWEELARLKDKLTLNSNNLLEGLVLRDDILRLSEKIYSYASMQLDQDTRVNESLALFDKALTIYSQSLDALAFFVPELLKENESDLRLLLNQDIRLNKYIHFFENIIRNKNHILSDKEESIIAQYSEVLMAPENIYSIFNGSDLSFPSVKKDDIEIEITQGNFIQLLENDDRDFRQIVFNEFYKVFSKYKNTLASTLAGNIKKNTITAKIRKYNSAIEASLSENSIEMVVYDNLLKSIHENLDTLYKYINIRKRAMQLDEIHMYDLYTPIVKDVYPSIDYETGKNMVLEGLMPLGEDYISIVEKAFNEGWIDVYENKGKRSGAYSGGSYDTKPYILLNYHDRLDDVFTIAHEMGHSMHSYYTRKNQPYINGSYSIFVAEVASTVNEILLLLNLIEKSTSKEEKAYLINHYIESFRTTVFRQALFAEFEKKIYEYVENGNSITADFLSDTYKELNKLYYGNEIVIDDLISVEWARIPHFYYNFYVYQYATGFCAAVTLATNIKNNVSGSLEKYLDFLRSGDSDYPINVLKKAGVDMTSPEPLYKALNIFKDLVMDFDELI</sequence>
<dbReference type="GO" id="GO:0046872">
    <property type="term" value="F:metal ion binding"/>
    <property type="evidence" value="ECO:0007669"/>
    <property type="project" value="UniProtKB-UniRule"/>
</dbReference>
<dbReference type="PANTHER" id="PTHR11804:SF84">
    <property type="entry name" value="SACCHAROLYSIN"/>
    <property type="match status" value="1"/>
</dbReference>
<reference evidence="9 10" key="1">
    <citation type="submission" date="2019-03" db="EMBL/GenBank/DDBJ databases">
        <title>Draft genome sequence data and analysis of a Fermenting Bacterium, Soehngenia longevitae strain 1933PT, isolated from petroleum reservoir in Azerbaijan.</title>
        <authorList>
            <person name="Grouzdev D.S."/>
            <person name="Bidzhieva S.K."/>
            <person name="Sokolova D.S."/>
            <person name="Tourova T.P."/>
            <person name="Poltaraus A.B."/>
            <person name="Nazina T.N."/>
        </authorList>
    </citation>
    <scope>NUCLEOTIDE SEQUENCE [LARGE SCALE GENOMIC DNA]</scope>
    <source>
        <strain evidence="9 10">1933P</strain>
    </source>
</reference>
<evidence type="ECO:0000256" key="5">
    <source>
        <dbReference type="ARBA" id="ARBA00023049"/>
    </source>
</evidence>
<evidence type="ECO:0000313" key="9">
    <source>
        <dbReference type="EMBL" id="TFZ39277.1"/>
    </source>
</evidence>
<dbReference type="EC" id="3.4.24.-" evidence="6"/>
<dbReference type="CDD" id="cd09608">
    <property type="entry name" value="M3B_PepF"/>
    <property type="match status" value="1"/>
</dbReference>
<comment type="cofactor">
    <cofactor evidence="6">
        <name>Zn(2+)</name>
        <dbReference type="ChEBI" id="CHEBI:29105"/>
    </cofactor>
    <text evidence="6">Binds 1 zinc ion.</text>
</comment>
<keyword evidence="10" id="KW-1185">Reference proteome</keyword>
<dbReference type="SUPFAM" id="SSF55486">
    <property type="entry name" value="Metalloproteases ('zincins'), catalytic domain"/>
    <property type="match status" value="1"/>
</dbReference>
<keyword evidence="5 6" id="KW-0482">Metalloprotease</keyword>
<dbReference type="InterPro" id="IPR013647">
    <property type="entry name" value="OligopepF_N_dom"/>
</dbReference>
<dbReference type="AlphaFoldDB" id="A0A4Z0D1A5"/>
<evidence type="ECO:0000313" key="10">
    <source>
        <dbReference type="Proteomes" id="UP000298381"/>
    </source>
</evidence>
<dbReference type="Gene3D" id="1.10.287.830">
    <property type="entry name" value="putative peptidase helix hairpin domain like"/>
    <property type="match status" value="1"/>
</dbReference>
<dbReference type="EMBL" id="SRIB01000014">
    <property type="protein sequence ID" value="TFZ39277.1"/>
    <property type="molecule type" value="Genomic_DNA"/>
</dbReference>
<evidence type="ECO:0000256" key="4">
    <source>
        <dbReference type="ARBA" id="ARBA00022833"/>
    </source>
</evidence>
<dbReference type="GO" id="GO:0004222">
    <property type="term" value="F:metalloendopeptidase activity"/>
    <property type="evidence" value="ECO:0007669"/>
    <property type="project" value="UniProtKB-UniRule"/>
</dbReference>
<dbReference type="InterPro" id="IPR004438">
    <property type="entry name" value="Peptidase_M3B"/>
</dbReference>